<gene>
    <name evidence="2" type="ORF">SAMN02745172_03666</name>
</gene>
<proteinExistence type="predicted"/>
<keyword evidence="1" id="KW-1133">Transmembrane helix</keyword>
<dbReference type="RefSeq" id="WP_073631384.1">
    <property type="nucleotide sequence ID" value="NZ_FRXO01000009.1"/>
</dbReference>
<feature type="transmembrane region" description="Helical" evidence="1">
    <location>
        <begin position="34"/>
        <end position="52"/>
    </location>
</feature>
<dbReference type="AlphaFoldDB" id="A0A1M7ZQ21"/>
<keyword evidence="3" id="KW-1185">Reference proteome</keyword>
<evidence type="ECO:0000313" key="3">
    <source>
        <dbReference type="Proteomes" id="UP000186406"/>
    </source>
</evidence>
<feature type="transmembrane region" description="Helical" evidence="1">
    <location>
        <begin position="6"/>
        <end position="22"/>
    </location>
</feature>
<dbReference type="Proteomes" id="UP000186406">
    <property type="component" value="Unassembled WGS sequence"/>
</dbReference>
<keyword evidence="1" id="KW-0472">Membrane</keyword>
<evidence type="ECO:0000313" key="2">
    <source>
        <dbReference type="EMBL" id="SHO67004.1"/>
    </source>
</evidence>
<keyword evidence="1" id="KW-0812">Transmembrane</keyword>
<feature type="transmembrane region" description="Helical" evidence="1">
    <location>
        <begin position="64"/>
        <end position="86"/>
    </location>
</feature>
<protein>
    <submittedName>
        <fullName evidence="2">Uncharacterized protein</fullName>
    </submittedName>
</protein>
<sequence>MLIWVLLIAWIVAVVSLVRFFPKATEARRRLAGLSFMIVPWGLAILSGPFVINHHGVGADVRAWMMTGQYAALVLSFVVAAVGIVWARGARRYASAIGVANIILVFLLVSVSVTIIDPGS</sequence>
<dbReference type="OrthoDB" id="8448577at2"/>
<accession>A0A1M7ZQ21</accession>
<name>A0A1M7ZQ21_9HYPH</name>
<evidence type="ECO:0000256" key="1">
    <source>
        <dbReference type="SAM" id="Phobius"/>
    </source>
</evidence>
<organism evidence="2 3">
    <name type="scientific">Pseudoxanthobacter soli DSM 19599</name>
    <dbReference type="NCBI Taxonomy" id="1123029"/>
    <lineage>
        <taxon>Bacteria</taxon>
        <taxon>Pseudomonadati</taxon>
        <taxon>Pseudomonadota</taxon>
        <taxon>Alphaproteobacteria</taxon>
        <taxon>Hyphomicrobiales</taxon>
        <taxon>Segnochrobactraceae</taxon>
        <taxon>Pseudoxanthobacter</taxon>
    </lineage>
</organism>
<feature type="transmembrane region" description="Helical" evidence="1">
    <location>
        <begin position="93"/>
        <end position="116"/>
    </location>
</feature>
<reference evidence="2 3" key="1">
    <citation type="submission" date="2016-12" db="EMBL/GenBank/DDBJ databases">
        <authorList>
            <person name="Song W.-J."/>
            <person name="Kurnit D.M."/>
        </authorList>
    </citation>
    <scope>NUCLEOTIDE SEQUENCE [LARGE SCALE GENOMIC DNA]</scope>
    <source>
        <strain evidence="2 3">DSM 19599</strain>
    </source>
</reference>
<dbReference type="EMBL" id="FRXO01000009">
    <property type="protein sequence ID" value="SHO67004.1"/>
    <property type="molecule type" value="Genomic_DNA"/>
</dbReference>